<dbReference type="PROSITE" id="PS52029">
    <property type="entry name" value="LD_TPASE"/>
    <property type="match status" value="1"/>
</dbReference>
<dbReference type="Pfam" id="PF03734">
    <property type="entry name" value="YkuD"/>
    <property type="match status" value="1"/>
</dbReference>
<evidence type="ECO:0000313" key="10">
    <source>
        <dbReference type="EMBL" id="MBY6140605.1"/>
    </source>
</evidence>
<evidence type="ECO:0000256" key="2">
    <source>
        <dbReference type="ARBA" id="ARBA00005992"/>
    </source>
</evidence>
<proteinExistence type="inferred from homology"/>
<dbReference type="PANTHER" id="PTHR36699:SF1">
    <property type="entry name" value="L,D-TRANSPEPTIDASE YAFK-RELATED"/>
    <property type="match status" value="1"/>
</dbReference>
<evidence type="ECO:0000256" key="8">
    <source>
        <dbReference type="SAM" id="SignalP"/>
    </source>
</evidence>
<dbReference type="Proteomes" id="UP000766629">
    <property type="component" value="Unassembled WGS sequence"/>
</dbReference>
<keyword evidence="6 7" id="KW-0961">Cell wall biogenesis/degradation</keyword>
<feature type="domain" description="L,D-TPase catalytic" evidence="9">
    <location>
        <begin position="41"/>
        <end position="175"/>
    </location>
</feature>
<dbReference type="EMBL" id="JAHVJA010000006">
    <property type="protein sequence ID" value="MBY6140605.1"/>
    <property type="molecule type" value="Genomic_DNA"/>
</dbReference>
<protein>
    <submittedName>
        <fullName evidence="10">L,D-transpeptidase family protein</fullName>
    </submittedName>
</protein>
<comment type="similarity">
    <text evidence="2">Belongs to the YkuD family.</text>
</comment>
<evidence type="ECO:0000259" key="9">
    <source>
        <dbReference type="PROSITE" id="PS52029"/>
    </source>
</evidence>
<organism evidence="10 11">
    <name type="scientific">Leisingera daeponensis</name>
    <dbReference type="NCBI Taxonomy" id="405746"/>
    <lineage>
        <taxon>Bacteria</taxon>
        <taxon>Pseudomonadati</taxon>
        <taxon>Pseudomonadota</taxon>
        <taxon>Alphaproteobacteria</taxon>
        <taxon>Rhodobacterales</taxon>
        <taxon>Roseobacteraceae</taxon>
        <taxon>Leisingera</taxon>
    </lineage>
</organism>
<evidence type="ECO:0000313" key="11">
    <source>
        <dbReference type="Proteomes" id="UP000766629"/>
    </source>
</evidence>
<evidence type="ECO:0000256" key="4">
    <source>
        <dbReference type="ARBA" id="ARBA00022960"/>
    </source>
</evidence>
<sequence length="176" mass="18962">MKRLLRLLALVVVTGAAWVAWQAFAPPPAPPPHAAAVDRIDRILIEKSARRLTASRGGETVLKFPIALGFAPSGDKEQEGDGKTPEGLFRIDRRNPNSAYHLSLGIDYPKPEDRARAEAAGLSPGGDIFIHGQPNSVGNLITLPGDWTAGCIAVSNEQMQTLWRLAEIGTVVEIRP</sequence>
<dbReference type="Gene3D" id="2.40.440.10">
    <property type="entry name" value="L,D-transpeptidase catalytic domain-like"/>
    <property type="match status" value="1"/>
</dbReference>
<dbReference type="PANTHER" id="PTHR36699">
    <property type="entry name" value="LD-TRANSPEPTIDASE"/>
    <property type="match status" value="1"/>
</dbReference>
<keyword evidence="3" id="KW-0808">Transferase</keyword>
<feature type="active site" description="Nucleophile" evidence="7">
    <location>
        <position position="151"/>
    </location>
</feature>
<keyword evidence="4 7" id="KW-0133">Cell shape</keyword>
<comment type="pathway">
    <text evidence="1 7">Cell wall biogenesis; peptidoglycan biosynthesis.</text>
</comment>
<keyword evidence="5 7" id="KW-0573">Peptidoglycan synthesis</keyword>
<name>A0ABS7NHD7_9RHOB</name>
<dbReference type="CDD" id="cd16913">
    <property type="entry name" value="YkuD_like"/>
    <property type="match status" value="1"/>
</dbReference>
<dbReference type="InterPro" id="IPR005490">
    <property type="entry name" value="LD_TPept_cat_dom"/>
</dbReference>
<keyword evidence="8" id="KW-0732">Signal</keyword>
<feature type="signal peptide" evidence="8">
    <location>
        <begin position="1"/>
        <end position="25"/>
    </location>
</feature>
<accession>A0ABS7NHD7</accession>
<gene>
    <name evidence="10" type="ORF">KUV26_14260</name>
</gene>
<dbReference type="RefSeq" id="WP_222508834.1">
    <property type="nucleotide sequence ID" value="NZ_JAHVJA010000006.1"/>
</dbReference>
<dbReference type="SUPFAM" id="SSF141523">
    <property type="entry name" value="L,D-transpeptidase catalytic domain-like"/>
    <property type="match status" value="1"/>
</dbReference>
<comment type="caution">
    <text evidence="10">The sequence shown here is derived from an EMBL/GenBank/DDBJ whole genome shotgun (WGS) entry which is preliminary data.</text>
</comment>
<feature type="active site" description="Proton donor/acceptor" evidence="7">
    <location>
        <position position="131"/>
    </location>
</feature>
<evidence type="ECO:0000256" key="1">
    <source>
        <dbReference type="ARBA" id="ARBA00004752"/>
    </source>
</evidence>
<reference evidence="10 11" key="1">
    <citation type="submission" date="2021-06" db="EMBL/GenBank/DDBJ databases">
        <title>50 bacteria genomes isolated from Dapeng, Shenzhen, China.</title>
        <authorList>
            <person name="Zheng W."/>
            <person name="Yu S."/>
            <person name="Huang Y."/>
        </authorList>
    </citation>
    <scope>NUCLEOTIDE SEQUENCE [LARGE SCALE GENOMIC DNA]</scope>
    <source>
        <strain evidence="10 11">DP1N14-2</strain>
    </source>
</reference>
<feature type="chain" id="PRO_5045129242" evidence="8">
    <location>
        <begin position="26"/>
        <end position="176"/>
    </location>
</feature>
<evidence type="ECO:0000256" key="5">
    <source>
        <dbReference type="ARBA" id="ARBA00022984"/>
    </source>
</evidence>
<keyword evidence="11" id="KW-1185">Reference proteome</keyword>
<evidence type="ECO:0000256" key="6">
    <source>
        <dbReference type="ARBA" id="ARBA00023316"/>
    </source>
</evidence>
<evidence type="ECO:0000256" key="3">
    <source>
        <dbReference type="ARBA" id="ARBA00022679"/>
    </source>
</evidence>
<evidence type="ECO:0000256" key="7">
    <source>
        <dbReference type="PROSITE-ProRule" id="PRU01373"/>
    </source>
</evidence>
<dbReference type="InterPro" id="IPR038063">
    <property type="entry name" value="Transpep_catalytic_dom"/>
</dbReference>